<keyword evidence="1" id="KW-0732">Signal</keyword>
<sequence length="332" mass="35750">MALALSAILCLLSGFAFAGPFLESDFEAAPGILPDGQFAFAVRVVESGNTELAERGIPPGTLITHLHRISPDKVVLSDGPDGMIENLSSLMPGDKLIITCYLPGNAEKSEITVYLPSAAERFAAQRAALIQTQTAAARASMNAGDPFGNAYWGVRLRLFSLGYFETLRDLLDQEGAAWGTAMDRLGGDTLPWFGDLVELSMRLESATSPYGGVLSAYAVTRLSVLGDCGEPVDRLTATRTEWTEYRNGLGTYQGSSSKTVTSEDLEVPAGFGDILRRNGSGSVSFVARWDLVPIVRALGCDSDTRRRMEANMLAFYHARSPVWRAPTDVDAP</sequence>
<dbReference type="Proteomes" id="UP001218412">
    <property type="component" value="Chromosome"/>
</dbReference>
<accession>A0ABY7SUL2</accession>
<evidence type="ECO:0000256" key="1">
    <source>
        <dbReference type="SAM" id="SignalP"/>
    </source>
</evidence>
<evidence type="ECO:0000313" key="3">
    <source>
        <dbReference type="Proteomes" id="UP001218412"/>
    </source>
</evidence>
<name>A0ABY7SUL2_9RHOB</name>
<proteinExistence type="predicted"/>
<gene>
    <name evidence="2" type="ORF">JHW45_17100</name>
</gene>
<keyword evidence="3" id="KW-1185">Reference proteome</keyword>
<feature type="chain" id="PRO_5046289959" evidence="1">
    <location>
        <begin position="19"/>
        <end position="332"/>
    </location>
</feature>
<reference evidence="2 3" key="1">
    <citation type="submission" date="2021-01" db="EMBL/GenBank/DDBJ databases">
        <title>Biogeographic distribution of Paracoccus.</title>
        <authorList>
            <person name="Hollensteiner J."/>
            <person name="Leineberger J."/>
            <person name="Brinkhoff T."/>
            <person name="Daniel R."/>
        </authorList>
    </citation>
    <scope>NUCLEOTIDE SEQUENCE [LARGE SCALE GENOMIC DNA]</scope>
    <source>
        <strain evidence="2 3">LMG25392</strain>
    </source>
</reference>
<dbReference type="EMBL" id="CP067134">
    <property type="protein sequence ID" value="WCR10726.1"/>
    <property type="molecule type" value="Genomic_DNA"/>
</dbReference>
<protein>
    <submittedName>
        <fullName evidence="2">Uncharacterized protein</fullName>
    </submittedName>
</protein>
<evidence type="ECO:0000313" key="2">
    <source>
        <dbReference type="EMBL" id="WCR10726.1"/>
    </source>
</evidence>
<organism evidence="2 3">
    <name type="scientific">Paracoccus stylophorae</name>
    <dbReference type="NCBI Taxonomy" id="659350"/>
    <lineage>
        <taxon>Bacteria</taxon>
        <taxon>Pseudomonadati</taxon>
        <taxon>Pseudomonadota</taxon>
        <taxon>Alphaproteobacteria</taxon>
        <taxon>Rhodobacterales</taxon>
        <taxon>Paracoccaceae</taxon>
        <taxon>Paracoccus</taxon>
    </lineage>
</organism>
<feature type="signal peptide" evidence="1">
    <location>
        <begin position="1"/>
        <end position="18"/>
    </location>
</feature>
<dbReference type="RefSeq" id="WP_272858801.1">
    <property type="nucleotide sequence ID" value="NZ_CP067134.1"/>
</dbReference>